<comment type="caution">
    <text evidence="1">The sequence shown here is derived from an EMBL/GenBank/DDBJ whole genome shotgun (WGS) entry which is preliminary data.</text>
</comment>
<name>A0ACC0WEU7_9STRA</name>
<reference evidence="1 2" key="1">
    <citation type="journal article" date="2022" name="bioRxiv">
        <title>The genome of the oomycete Peronosclerospora sorghi, a cosmopolitan pathogen of maize and sorghum, is inflated with dispersed pseudogenes.</title>
        <authorList>
            <person name="Fletcher K."/>
            <person name="Martin F."/>
            <person name="Isakeit T."/>
            <person name="Cavanaugh K."/>
            <person name="Magill C."/>
            <person name="Michelmore R."/>
        </authorList>
    </citation>
    <scope>NUCLEOTIDE SEQUENCE [LARGE SCALE GENOMIC DNA]</scope>
    <source>
        <strain evidence="1">P6</strain>
    </source>
</reference>
<dbReference type="Proteomes" id="UP001163321">
    <property type="component" value="Chromosome 13"/>
</dbReference>
<evidence type="ECO:0000313" key="1">
    <source>
        <dbReference type="EMBL" id="KAI9917350.1"/>
    </source>
</evidence>
<keyword evidence="2" id="KW-1185">Reference proteome</keyword>
<dbReference type="EMBL" id="CM047592">
    <property type="protein sequence ID" value="KAI9917350.1"/>
    <property type="molecule type" value="Genomic_DNA"/>
</dbReference>
<organism evidence="1 2">
    <name type="scientific">Peronosclerospora sorghi</name>
    <dbReference type="NCBI Taxonomy" id="230839"/>
    <lineage>
        <taxon>Eukaryota</taxon>
        <taxon>Sar</taxon>
        <taxon>Stramenopiles</taxon>
        <taxon>Oomycota</taxon>
        <taxon>Peronosporomycetes</taxon>
        <taxon>Peronosporales</taxon>
        <taxon>Peronosporaceae</taxon>
        <taxon>Peronosclerospora</taxon>
    </lineage>
</organism>
<evidence type="ECO:0000313" key="2">
    <source>
        <dbReference type="Proteomes" id="UP001163321"/>
    </source>
</evidence>
<sequence length="85" mass="10098">MADIAAPSARTKQVNPTFQEVKQNDQVVFCDLTPLQMAAYEWVMEIPEFQLLQRGEETCYCGRASKEKIKNCCYKWAYRWWRHFA</sequence>
<protein>
    <submittedName>
        <fullName evidence="1">Uncharacterized protein</fullName>
    </submittedName>
</protein>
<accession>A0ACC0WEU7</accession>
<gene>
    <name evidence="1" type="ORF">PsorP6_012302</name>
</gene>
<proteinExistence type="predicted"/>